<dbReference type="EMBL" id="MFKP01000008">
    <property type="protein sequence ID" value="OGG44485.1"/>
    <property type="molecule type" value="Genomic_DNA"/>
</dbReference>
<comment type="catalytic activity">
    <reaction evidence="2">
        <text>a quinone + NADH + 5 H(+)(in) = a quinol + NAD(+) + 4 H(+)(out)</text>
        <dbReference type="Rhea" id="RHEA:57888"/>
        <dbReference type="ChEBI" id="CHEBI:15378"/>
        <dbReference type="ChEBI" id="CHEBI:24646"/>
        <dbReference type="ChEBI" id="CHEBI:57540"/>
        <dbReference type="ChEBI" id="CHEBI:57945"/>
        <dbReference type="ChEBI" id="CHEBI:132124"/>
    </reaction>
</comment>
<evidence type="ECO:0000256" key="1">
    <source>
        <dbReference type="ARBA" id="ARBA00005698"/>
    </source>
</evidence>
<feature type="transmembrane region" description="Helical" evidence="2">
    <location>
        <begin position="6"/>
        <end position="23"/>
    </location>
</feature>
<dbReference type="Proteomes" id="UP000178249">
    <property type="component" value="Unassembled WGS sequence"/>
</dbReference>
<dbReference type="InterPro" id="IPR001457">
    <property type="entry name" value="NADH_UbQ/plastoQ_OxRdtase_su6"/>
</dbReference>
<comment type="function">
    <text evidence="2">NDH-1 shuttles electrons from NADH, via FMN and iron-sulfur (Fe-S) centers, to quinones in the respiratory chain. Couples the redox reaction to proton translocation (for every two electrons transferred, four hydrogen ions are translocated across the cytoplasmic membrane), and thus conserves the redox energy in a proton gradient.</text>
</comment>
<accession>A0A1F6C5Q3</accession>
<dbReference type="PANTHER" id="PTHR33269">
    <property type="entry name" value="NADH-UBIQUINONE OXIDOREDUCTASE CHAIN 6"/>
    <property type="match status" value="1"/>
</dbReference>
<organism evidence="3 4">
    <name type="scientific">Candidatus Kaiserbacteria bacterium RIFCSPHIGHO2_01_FULL_48_10</name>
    <dbReference type="NCBI Taxonomy" id="1798476"/>
    <lineage>
        <taxon>Bacteria</taxon>
        <taxon>Candidatus Kaiseribacteriota</taxon>
    </lineage>
</organism>
<evidence type="ECO:0000313" key="3">
    <source>
        <dbReference type="EMBL" id="OGG44485.1"/>
    </source>
</evidence>
<feature type="transmembrane region" description="Helical" evidence="2">
    <location>
        <begin position="130"/>
        <end position="152"/>
    </location>
</feature>
<evidence type="ECO:0000256" key="2">
    <source>
        <dbReference type="RuleBase" id="RU004429"/>
    </source>
</evidence>
<dbReference type="GO" id="GO:0008137">
    <property type="term" value="F:NADH dehydrogenase (ubiquinone) activity"/>
    <property type="evidence" value="ECO:0007669"/>
    <property type="project" value="UniProtKB-UniRule"/>
</dbReference>
<dbReference type="PANTHER" id="PTHR33269:SF17">
    <property type="entry name" value="NADH-UBIQUINONE OXIDOREDUCTASE CHAIN 6"/>
    <property type="match status" value="1"/>
</dbReference>
<comment type="caution">
    <text evidence="3">The sequence shown here is derived from an EMBL/GenBank/DDBJ whole genome shotgun (WGS) entry which is preliminary data.</text>
</comment>
<dbReference type="GO" id="GO:0005886">
    <property type="term" value="C:plasma membrane"/>
    <property type="evidence" value="ECO:0007669"/>
    <property type="project" value="UniProtKB-SubCell"/>
</dbReference>
<reference evidence="3 4" key="1">
    <citation type="journal article" date="2016" name="Nat. Commun.">
        <title>Thousands of microbial genomes shed light on interconnected biogeochemical processes in an aquifer system.</title>
        <authorList>
            <person name="Anantharaman K."/>
            <person name="Brown C.T."/>
            <person name="Hug L.A."/>
            <person name="Sharon I."/>
            <person name="Castelle C.J."/>
            <person name="Probst A.J."/>
            <person name="Thomas B.C."/>
            <person name="Singh A."/>
            <person name="Wilkins M.J."/>
            <person name="Karaoz U."/>
            <person name="Brodie E.L."/>
            <person name="Williams K.H."/>
            <person name="Hubbard S.S."/>
            <person name="Banfield J.F."/>
        </authorList>
    </citation>
    <scope>NUCLEOTIDE SEQUENCE [LARGE SCALE GENOMIC DNA]</scope>
</reference>
<keyword evidence="2" id="KW-0874">Quinone</keyword>
<keyword evidence="2" id="KW-0812">Transmembrane</keyword>
<dbReference type="EC" id="7.1.1.-" evidence="2"/>
<comment type="similarity">
    <text evidence="1 2">Belongs to the complex I subunit 6 family.</text>
</comment>
<dbReference type="InterPro" id="IPR042106">
    <property type="entry name" value="Nuo/plastoQ_OxRdtase_6_NuoJ"/>
</dbReference>
<dbReference type="Gene3D" id="1.20.120.1200">
    <property type="entry name" value="NADH-ubiquinone/plastoquinone oxidoreductase chain 6, subunit NuoJ"/>
    <property type="match status" value="1"/>
</dbReference>
<sequence length="156" mass="17175">MEVILFWVTSVIAIGSVLWMLWARRIVDSVLALTTFFVAIAILFGMLGAQFLAIGQILIFVGGIVVLMLLAIGAAGFEEVRKKYQIRAGYAMVTGGFLFFLVMPFLTMTLLPAADAHDVKKVAEIFFNQYGILVVLAGLIIFTSLVSAIYFLKKDE</sequence>
<comment type="subcellular location">
    <subcellularLocation>
        <location evidence="2">Cell membrane</location>
        <topology evidence="2">Multi-pass membrane protein</topology>
    </subcellularLocation>
</comment>
<keyword evidence="2" id="KW-0472">Membrane</keyword>
<proteinExistence type="inferred from homology"/>
<gene>
    <name evidence="3" type="ORF">A2841_00190</name>
</gene>
<keyword evidence="2" id="KW-1133">Transmembrane helix</keyword>
<name>A0A1F6C5Q3_9BACT</name>
<evidence type="ECO:0000313" key="4">
    <source>
        <dbReference type="Proteomes" id="UP000178249"/>
    </source>
</evidence>
<keyword evidence="2" id="KW-1003">Cell membrane</keyword>
<feature type="transmembrane region" description="Helical" evidence="2">
    <location>
        <begin position="57"/>
        <end position="77"/>
    </location>
</feature>
<dbReference type="AlphaFoldDB" id="A0A1F6C5Q3"/>
<feature type="transmembrane region" description="Helical" evidence="2">
    <location>
        <begin position="30"/>
        <end position="51"/>
    </location>
</feature>
<keyword evidence="2" id="KW-0520">NAD</keyword>
<protein>
    <recommendedName>
        <fullName evidence="2">NADH-quinone oxidoreductase subunit J</fullName>
        <ecNumber evidence="2">7.1.1.-</ecNumber>
    </recommendedName>
</protein>
<dbReference type="Pfam" id="PF00499">
    <property type="entry name" value="Oxidored_q3"/>
    <property type="match status" value="1"/>
</dbReference>
<feature type="transmembrane region" description="Helical" evidence="2">
    <location>
        <begin position="89"/>
        <end position="110"/>
    </location>
</feature>
<dbReference type="GO" id="GO:0048038">
    <property type="term" value="F:quinone binding"/>
    <property type="evidence" value="ECO:0007669"/>
    <property type="project" value="UniProtKB-UniRule"/>
</dbReference>